<dbReference type="CDD" id="cd05251">
    <property type="entry name" value="NmrA_like_SDR_a"/>
    <property type="match status" value="1"/>
</dbReference>
<sequence>MSKLLVVFGATGNQGGSVINSVLDDATLRQEYKIRAVTRDASTAAAQHLLQKDIEVVTGNADDTPSVEKALQGAHTVYFLTATIYDSMLQEREISQGRRIADAAVAVGAKYLIFSTLPSIKENSGGRYNKGGHFDCKTQVEKYIRTLPVKSAFFAPGSFMQNFATNLRPNATDDGTYVLATVASPATKLPLIDITETGKYVSAILANPDAFQGKTLCAATGLYTMEEIVGIISRSTGKTVAYRQLPEDAFRKFLPPAMGDYIVHMLLYIQDFGYYGENTEELVAWAAGQARGKLHSLEDYLAENPLELN</sequence>
<dbReference type="SUPFAM" id="SSF51735">
    <property type="entry name" value="NAD(P)-binding Rossmann-fold domains"/>
    <property type="match status" value="1"/>
</dbReference>
<gene>
    <name evidence="4" type="ORF">X797_004810</name>
</gene>
<dbReference type="Proteomes" id="UP000030151">
    <property type="component" value="Unassembled WGS sequence"/>
</dbReference>
<evidence type="ECO:0000313" key="4">
    <source>
        <dbReference type="EMBL" id="EXV01977.1"/>
    </source>
</evidence>
<dbReference type="HOGENOM" id="CLU_007383_8_1_1"/>
<evidence type="ECO:0000313" key="5">
    <source>
        <dbReference type="Proteomes" id="UP000030151"/>
    </source>
</evidence>
<name>A0A0A1UVM1_9HYPO</name>
<dbReference type="InterPro" id="IPR036291">
    <property type="entry name" value="NAD(P)-bd_dom_sf"/>
</dbReference>
<dbReference type="PANTHER" id="PTHR42748:SF11">
    <property type="entry name" value="NMRA-LIKE DOMAIN-CONTAINING PROTEIN"/>
    <property type="match status" value="1"/>
</dbReference>
<comment type="caution">
    <text evidence="4">The sequence shown here is derived from an EMBL/GenBank/DDBJ whole genome shotgun (WGS) entry which is preliminary data.</text>
</comment>
<dbReference type="OrthoDB" id="300709at2759"/>
<dbReference type="Gene3D" id="3.90.25.10">
    <property type="entry name" value="UDP-galactose 4-epimerase, domain 1"/>
    <property type="match status" value="1"/>
</dbReference>
<dbReference type="InterPro" id="IPR008030">
    <property type="entry name" value="NmrA-like"/>
</dbReference>
<dbReference type="EMBL" id="JELW01000006">
    <property type="protein sequence ID" value="EXV01977.1"/>
    <property type="molecule type" value="Genomic_DNA"/>
</dbReference>
<evidence type="ECO:0000256" key="1">
    <source>
        <dbReference type="ARBA" id="ARBA00006328"/>
    </source>
</evidence>
<accession>A0A0A1UVM1</accession>
<dbReference type="AlphaFoldDB" id="A0A0A1UVM1"/>
<dbReference type="eggNOG" id="ENOG502QQEA">
    <property type="taxonomic scope" value="Eukaryota"/>
</dbReference>
<keyword evidence="2" id="KW-0521">NADP</keyword>
<evidence type="ECO:0000256" key="2">
    <source>
        <dbReference type="ARBA" id="ARBA00022857"/>
    </source>
</evidence>
<protein>
    <submittedName>
        <fullName evidence="4">NmrA-like family protein</fullName>
    </submittedName>
</protein>
<dbReference type="GO" id="GO:0005634">
    <property type="term" value="C:nucleus"/>
    <property type="evidence" value="ECO:0007669"/>
    <property type="project" value="TreeGrafter"/>
</dbReference>
<evidence type="ECO:0000259" key="3">
    <source>
        <dbReference type="Pfam" id="PF05368"/>
    </source>
</evidence>
<proteinExistence type="inferred from homology"/>
<comment type="similarity">
    <text evidence="1">Belongs to the NmrA-type oxidoreductase family.</text>
</comment>
<organism evidence="4 5">
    <name type="scientific">Metarhizium robertsii</name>
    <dbReference type="NCBI Taxonomy" id="568076"/>
    <lineage>
        <taxon>Eukaryota</taxon>
        <taxon>Fungi</taxon>
        <taxon>Dikarya</taxon>
        <taxon>Ascomycota</taxon>
        <taxon>Pezizomycotina</taxon>
        <taxon>Sordariomycetes</taxon>
        <taxon>Hypocreomycetidae</taxon>
        <taxon>Hypocreales</taxon>
        <taxon>Clavicipitaceae</taxon>
        <taxon>Metarhizium</taxon>
    </lineage>
</organism>
<dbReference type="PANTHER" id="PTHR42748">
    <property type="entry name" value="NITROGEN METABOLITE REPRESSION PROTEIN NMRA FAMILY MEMBER"/>
    <property type="match status" value="1"/>
</dbReference>
<feature type="domain" description="NmrA-like" evidence="3">
    <location>
        <begin position="1"/>
        <end position="301"/>
    </location>
</feature>
<dbReference type="Pfam" id="PF05368">
    <property type="entry name" value="NmrA"/>
    <property type="match status" value="1"/>
</dbReference>
<dbReference type="InterPro" id="IPR051164">
    <property type="entry name" value="NmrA-like_oxidored"/>
</dbReference>
<reference evidence="4 5" key="1">
    <citation type="submission" date="2014-02" db="EMBL/GenBank/DDBJ databases">
        <title>The genome sequence of the entomopathogenic fungus Metarhizium robertsii ARSEF 2575.</title>
        <authorList>
            <person name="Giuliano Garisto Donzelli B."/>
            <person name="Roe B.A."/>
            <person name="Macmil S.L."/>
            <person name="Krasnoff S.B."/>
            <person name="Gibson D.M."/>
        </authorList>
    </citation>
    <scope>NUCLEOTIDE SEQUENCE [LARGE SCALE GENOMIC DNA]</scope>
    <source>
        <strain evidence="4 5">ARSEF 2575</strain>
    </source>
</reference>
<dbReference type="Gene3D" id="3.40.50.720">
    <property type="entry name" value="NAD(P)-binding Rossmann-like Domain"/>
    <property type="match status" value="1"/>
</dbReference>